<evidence type="ECO:0000313" key="3">
    <source>
        <dbReference type="EMBL" id="GGF48669.1"/>
    </source>
</evidence>
<proteinExistence type="predicted"/>
<dbReference type="EMBL" id="BMJQ01000028">
    <property type="protein sequence ID" value="GGF48669.1"/>
    <property type="molecule type" value="Genomic_DNA"/>
</dbReference>
<sequence>MSRFYGRAALSVAMTIVFLFGASATARADHGDHDDWDHDGRHEHHDHGEHRGWYKHHDHDGPDVYYAPPPVYVAPAPPPPVVVAPAPVYVPPSVNIVVPLHIH</sequence>
<gene>
    <name evidence="3" type="ORF">GCM10011611_63830</name>
</gene>
<protein>
    <recommendedName>
        <fullName evidence="5">Secreted protein</fullName>
    </recommendedName>
</protein>
<dbReference type="AlphaFoldDB" id="A0A8J2Z029"/>
<evidence type="ECO:0000256" key="1">
    <source>
        <dbReference type="SAM" id="MobiDB-lite"/>
    </source>
</evidence>
<name>A0A8J2Z029_9PROT</name>
<dbReference type="RefSeq" id="WP_229744124.1">
    <property type="nucleotide sequence ID" value="NZ_BMJQ01000028.1"/>
</dbReference>
<evidence type="ECO:0000256" key="2">
    <source>
        <dbReference type="SAM" id="SignalP"/>
    </source>
</evidence>
<reference evidence="3" key="2">
    <citation type="submission" date="2020-09" db="EMBL/GenBank/DDBJ databases">
        <authorList>
            <person name="Sun Q."/>
            <person name="Zhou Y."/>
        </authorList>
    </citation>
    <scope>NUCLEOTIDE SEQUENCE</scope>
    <source>
        <strain evidence="3">CGMCC 1.15725</strain>
    </source>
</reference>
<reference evidence="3" key="1">
    <citation type="journal article" date="2014" name="Int. J. Syst. Evol. Microbiol.">
        <title>Complete genome sequence of Corynebacterium casei LMG S-19264T (=DSM 44701T), isolated from a smear-ripened cheese.</title>
        <authorList>
            <consortium name="US DOE Joint Genome Institute (JGI-PGF)"/>
            <person name="Walter F."/>
            <person name="Albersmeier A."/>
            <person name="Kalinowski J."/>
            <person name="Ruckert C."/>
        </authorList>
    </citation>
    <scope>NUCLEOTIDE SEQUENCE</scope>
    <source>
        <strain evidence="3">CGMCC 1.15725</strain>
    </source>
</reference>
<feature type="region of interest" description="Disordered" evidence="1">
    <location>
        <begin position="27"/>
        <end position="55"/>
    </location>
</feature>
<organism evidence="3 4">
    <name type="scientific">Aliidongia dinghuensis</name>
    <dbReference type="NCBI Taxonomy" id="1867774"/>
    <lineage>
        <taxon>Bacteria</taxon>
        <taxon>Pseudomonadati</taxon>
        <taxon>Pseudomonadota</taxon>
        <taxon>Alphaproteobacteria</taxon>
        <taxon>Rhodospirillales</taxon>
        <taxon>Dongiaceae</taxon>
        <taxon>Aliidongia</taxon>
    </lineage>
</organism>
<dbReference type="Proteomes" id="UP000646365">
    <property type="component" value="Unassembled WGS sequence"/>
</dbReference>
<comment type="caution">
    <text evidence="3">The sequence shown here is derived from an EMBL/GenBank/DDBJ whole genome shotgun (WGS) entry which is preliminary data.</text>
</comment>
<accession>A0A8J2Z029</accession>
<evidence type="ECO:0008006" key="5">
    <source>
        <dbReference type="Google" id="ProtNLM"/>
    </source>
</evidence>
<keyword evidence="4" id="KW-1185">Reference proteome</keyword>
<feature type="signal peptide" evidence="2">
    <location>
        <begin position="1"/>
        <end position="28"/>
    </location>
</feature>
<feature type="chain" id="PRO_5035175491" description="Secreted protein" evidence="2">
    <location>
        <begin position="29"/>
        <end position="103"/>
    </location>
</feature>
<evidence type="ECO:0000313" key="4">
    <source>
        <dbReference type="Proteomes" id="UP000646365"/>
    </source>
</evidence>
<keyword evidence="2" id="KW-0732">Signal</keyword>